<evidence type="ECO:0000256" key="14">
    <source>
        <dbReference type="ARBA" id="ARBA00038036"/>
    </source>
</evidence>
<dbReference type="PANTHER" id="PTHR34265:SF1">
    <property type="entry name" value="TYPE III PANTOTHENATE KINASE"/>
    <property type="match status" value="1"/>
</dbReference>
<feature type="active site" description="Proton acceptor" evidence="16">
    <location>
        <position position="109"/>
    </location>
</feature>
<dbReference type="GO" id="GO:0046872">
    <property type="term" value="F:metal ion binding"/>
    <property type="evidence" value="ECO:0007669"/>
    <property type="project" value="UniProtKB-KW"/>
</dbReference>
<evidence type="ECO:0000256" key="1">
    <source>
        <dbReference type="ARBA" id="ARBA00001206"/>
    </source>
</evidence>
<evidence type="ECO:0000256" key="10">
    <source>
        <dbReference type="ARBA" id="ARBA00022777"/>
    </source>
</evidence>
<keyword evidence="16" id="KW-0479">Metal-binding</keyword>
<evidence type="ECO:0000256" key="2">
    <source>
        <dbReference type="ARBA" id="ARBA00001958"/>
    </source>
</evidence>
<keyword evidence="11 16" id="KW-0067">ATP-binding</keyword>
<dbReference type="CDD" id="cd24015">
    <property type="entry name" value="ASKHA_NBD_PanK-III"/>
    <property type="match status" value="1"/>
</dbReference>
<feature type="binding site" evidence="16">
    <location>
        <position position="129"/>
    </location>
    <ligand>
        <name>K(+)</name>
        <dbReference type="ChEBI" id="CHEBI:29103"/>
    </ligand>
</feature>
<dbReference type="Gene3D" id="3.30.420.40">
    <property type="match status" value="2"/>
</dbReference>
<evidence type="ECO:0000313" key="17">
    <source>
        <dbReference type="EMBL" id="BBB31776.1"/>
    </source>
</evidence>
<evidence type="ECO:0000256" key="6">
    <source>
        <dbReference type="ARBA" id="ARBA00012102"/>
    </source>
</evidence>
<dbReference type="NCBIfam" id="TIGR00671">
    <property type="entry name" value="baf"/>
    <property type="match status" value="1"/>
</dbReference>
<evidence type="ECO:0000313" key="18">
    <source>
        <dbReference type="Proteomes" id="UP000595564"/>
    </source>
</evidence>
<keyword evidence="7 16" id="KW-0963">Cytoplasm</keyword>
<comment type="subunit">
    <text evidence="5 16">Homodimer.</text>
</comment>
<feature type="binding site" evidence="16">
    <location>
        <begin position="107"/>
        <end position="110"/>
    </location>
    <ligand>
        <name>substrate</name>
    </ligand>
</feature>
<feature type="binding site" evidence="16">
    <location>
        <position position="132"/>
    </location>
    <ligand>
        <name>ATP</name>
        <dbReference type="ChEBI" id="CHEBI:30616"/>
    </ligand>
</feature>
<keyword evidence="18" id="KW-1185">Reference proteome</keyword>
<comment type="subcellular location">
    <subcellularLocation>
        <location evidence="3 16">Cytoplasm</location>
    </subcellularLocation>
</comment>
<dbReference type="PANTHER" id="PTHR34265">
    <property type="entry name" value="TYPE III PANTOTHENATE KINASE"/>
    <property type="match status" value="1"/>
</dbReference>
<evidence type="ECO:0000256" key="13">
    <source>
        <dbReference type="ARBA" id="ARBA00022993"/>
    </source>
</evidence>
<evidence type="ECO:0000256" key="3">
    <source>
        <dbReference type="ARBA" id="ARBA00004496"/>
    </source>
</evidence>
<dbReference type="KEGG" id="thyd:TTHT_0133"/>
<feature type="binding site" evidence="16">
    <location>
        <position position="184"/>
    </location>
    <ligand>
        <name>substrate</name>
    </ligand>
</feature>
<dbReference type="GO" id="GO:0015937">
    <property type="term" value="P:coenzyme A biosynthetic process"/>
    <property type="evidence" value="ECO:0007669"/>
    <property type="project" value="UniProtKB-UniRule"/>
</dbReference>
<comment type="similarity">
    <text evidence="14 16">Belongs to the type III pantothenate kinase family.</text>
</comment>
<gene>
    <name evidence="16 17" type="primary">coaX</name>
    <name evidence="17" type="ORF">TTHT_0133</name>
</gene>
<dbReference type="GO" id="GO:0004594">
    <property type="term" value="F:pantothenate kinase activity"/>
    <property type="evidence" value="ECO:0007669"/>
    <property type="project" value="UniProtKB-UniRule"/>
</dbReference>
<dbReference type="NCBIfam" id="NF009855">
    <property type="entry name" value="PRK13321.1"/>
    <property type="match status" value="1"/>
</dbReference>
<sequence>MLLALDIGNTNTTIGVFKDSKLIMDFRLTTNINQTMDEYGILVRNLLSLQGIDYREVKNIIVSCVVPPLDEIIYFMSLNYFKIKPLFVKPGIKTGLALNVENPAEVGADRIVDCVAAINKYKPPLIVVDFGTATTFDAINEKNEFLGGAIAPGLKISAFSLFEKAAKLPEVEIRKPKQAIGRNTVTNIQSGLFFGYVGLVKEVLKRMLEELPGAKVVATGGLARVIAKECKLIGVIDDKLTLEGLRILFEKNKD</sequence>
<dbReference type="HAMAP" id="MF_01274">
    <property type="entry name" value="Pantothen_kinase_3"/>
    <property type="match status" value="1"/>
</dbReference>
<keyword evidence="13 16" id="KW-0173">Coenzyme A biosynthesis</keyword>
<evidence type="ECO:0000256" key="15">
    <source>
        <dbReference type="ARBA" id="ARBA00040883"/>
    </source>
</evidence>
<keyword evidence="10 16" id="KW-0418">Kinase</keyword>
<dbReference type="EMBL" id="AP017470">
    <property type="protein sequence ID" value="BBB31776.1"/>
    <property type="molecule type" value="Genomic_DNA"/>
</dbReference>
<dbReference type="AlphaFoldDB" id="A0A7R6PMD1"/>
<evidence type="ECO:0000256" key="5">
    <source>
        <dbReference type="ARBA" id="ARBA00011738"/>
    </source>
</evidence>
<protein>
    <recommendedName>
        <fullName evidence="15 16">Type III pantothenate kinase</fullName>
        <ecNumber evidence="6 16">2.7.1.33</ecNumber>
    </recommendedName>
    <alternativeName>
        <fullName evidence="16">PanK-III</fullName>
    </alternativeName>
    <alternativeName>
        <fullName evidence="16">Pantothenic acid kinase</fullName>
    </alternativeName>
</protein>
<dbReference type="SUPFAM" id="SSF53067">
    <property type="entry name" value="Actin-like ATPase domain"/>
    <property type="match status" value="2"/>
</dbReference>
<dbReference type="InterPro" id="IPR043129">
    <property type="entry name" value="ATPase_NBD"/>
</dbReference>
<keyword evidence="8 16" id="KW-0808">Transferase</keyword>
<evidence type="ECO:0000256" key="11">
    <source>
        <dbReference type="ARBA" id="ARBA00022840"/>
    </source>
</evidence>
<evidence type="ECO:0000256" key="12">
    <source>
        <dbReference type="ARBA" id="ARBA00022958"/>
    </source>
</evidence>
<dbReference type="GO" id="GO:0005737">
    <property type="term" value="C:cytoplasm"/>
    <property type="evidence" value="ECO:0007669"/>
    <property type="project" value="UniProtKB-SubCell"/>
</dbReference>
<comment type="catalytic activity">
    <reaction evidence="1 16">
        <text>(R)-pantothenate + ATP = (R)-4'-phosphopantothenate + ADP + H(+)</text>
        <dbReference type="Rhea" id="RHEA:16373"/>
        <dbReference type="ChEBI" id="CHEBI:10986"/>
        <dbReference type="ChEBI" id="CHEBI:15378"/>
        <dbReference type="ChEBI" id="CHEBI:29032"/>
        <dbReference type="ChEBI" id="CHEBI:30616"/>
        <dbReference type="ChEBI" id="CHEBI:456216"/>
        <dbReference type="EC" id="2.7.1.33"/>
    </reaction>
</comment>
<dbReference type="EC" id="2.7.1.33" evidence="6 16"/>
<dbReference type="GO" id="GO:0005524">
    <property type="term" value="F:ATP binding"/>
    <property type="evidence" value="ECO:0007669"/>
    <property type="project" value="UniProtKB-UniRule"/>
</dbReference>
<evidence type="ECO:0000256" key="9">
    <source>
        <dbReference type="ARBA" id="ARBA00022741"/>
    </source>
</evidence>
<dbReference type="NCBIfam" id="NF009848">
    <property type="entry name" value="PRK13318.1-6"/>
    <property type="match status" value="1"/>
</dbReference>
<proteinExistence type="inferred from homology"/>
<comment type="cofactor">
    <cofactor evidence="16">
        <name>NH4(+)</name>
        <dbReference type="ChEBI" id="CHEBI:28938"/>
    </cofactor>
    <cofactor evidence="16">
        <name>K(+)</name>
        <dbReference type="ChEBI" id="CHEBI:29103"/>
    </cofactor>
    <text evidence="16">A monovalent cation. Ammonium or potassium.</text>
</comment>
<evidence type="ECO:0000256" key="8">
    <source>
        <dbReference type="ARBA" id="ARBA00022679"/>
    </source>
</evidence>
<comment type="pathway">
    <text evidence="4 16">Cofactor biosynthesis; coenzyme A biosynthesis; CoA from (R)-pantothenate: step 1/5.</text>
</comment>
<comment type="caution">
    <text evidence="16">Lacks conserved residue(s) required for the propagation of feature annotation.</text>
</comment>
<dbReference type="Proteomes" id="UP000595564">
    <property type="component" value="Chromosome"/>
</dbReference>
<feature type="binding site" evidence="16">
    <location>
        <begin position="6"/>
        <end position="13"/>
    </location>
    <ligand>
        <name>ATP</name>
        <dbReference type="ChEBI" id="CHEBI:30616"/>
    </ligand>
</feature>
<comment type="cofactor">
    <cofactor evidence="2">
        <name>K(+)</name>
        <dbReference type="ChEBI" id="CHEBI:29103"/>
    </cofactor>
</comment>
<evidence type="ECO:0000256" key="4">
    <source>
        <dbReference type="ARBA" id="ARBA00005225"/>
    </source>
</evidence>
<name>A0A7R6PMD1_9BACT</name>
<reference evidence="17 18" key="1">
    <citation type="journal article" date="2012" name="Extremophiles">
        <title>Thermotomaculum hydrothermale gen. nov., sp. nov., a novel heterotrophic thermophile within the phylum Acidobacteria from a deep-sea hydrothermal vent chimney in the Southern Okinawa Trough.</title>
        <authorList>
            <person name="Izumi H."/>
            <person name="Nunoura T."/>
            <person name="Miyazaki M."/>
            <person name="Mino S."/>
            <person name="Toki T."/>
            <person name="Takai K."/>
            <person name="Sako Y."/>
            <person name="Sawabe T."/>
            <person name="Nakagawa S."/>
        </authorList>
    </citation>
    <scope>NUCLEOTIDE SEQUENCE [LARGE SCALE GENOMIC DNA]</scope>
    <source>
        <strain evidence="17 18">AC55</strain>
    </source>
</reference>
<dbReference type="InterPro" id="IPR004619">
    <property type="entry name" value="Type_III_PanK"/>
</dbReference>
<evidence type="ECO:0000256" key="16">
    <source>
        <dbReference type="HAMAP-Rule" id="MF_01274"/>
    </source>
</evidence>
<evidence type="ECO:0000256" key="7">
    <source>
        <dbReference type="ARBA" id="ARBA00022490"/>
    </source>
</evidence>
<keyword evidence="9 16" id="KW-0547">Nucleotide-binding</keyword>
<dbReference type="RefSeq" id="WP_201328107.1">
    <property type="nucleotide sequence ID" value="NZ_AP017470.1"/>
</dbReference>
<keyword evidence="12 16" id="KW-0630">Potassium</keyword>
<dbReference type="Pfam" id="PF03309">
    <property type="entry name" value="Pan_kinase"/>
    <property type="match status" value="1"/>
</dbReference>
<dbReference type="UniPathway" id="UPA00241">
    <property type="reaction ID" value="UER00352"/>
</dbReference>
<comment type="function">
    <text evidence="16">Catalyzes the phosphorylation of pantothenate (Pan), the first step in CoA biosynthesis.</text>
</comment>
<organism evidence="17 18">
    <name type="scientific">Thermotomaculum hydrothermale</name>
    <dbReference type="NCBI Taxonomy" id="981385"/>
    <lineage>
        <taxon>Bacteria</taxon>
        <taxon>Pseudomonadati</taxon>
        <taxon>Acidobacteriota</taxon>
        <taxon>Holophagae</taxon>
        <taxon>Thermotomaculales</taxon>
        <taxon>Thermotomaculaceae</taxon>
        <taxon>Thermotomaculum</taxon>
    </lineage>
</organism>
<accession>A0A7R6PMD1</accession>